<keyword evidence="5" id="KW-1185">Reference proteome</keyword>
<gene>
    <name evidence="4" type="ORF">SAMN06296008_11744</name>
</gene>
<evidence type="ECO:0000256" key="3">
    <source>
        <dbReference type="SAM" id="Phobius"/>
    </source>
</evidence>
<accession>A0A1W2C046</accession>
<evidence type="ECO:0000313" key="5">
    <source>
        <dbReference type="Proteomes" id="UP000192708"/>
    </source>
</evidence>
<feature type="coiled-coil region" evidence="1">
    <location>
        <begin position="148"/>
        <end position="178"/>
    </location>
</feature>
<feature type="compositionally biased region" description="Polar residues" evidence="2">
    <location>
        <begin position="54"/>
        <end position="63"/>
    </location>
</feature>
<dbReference type="RefSeq" id="WP_084285622.1">
    <property type="nucleotide sequence ID" value="NZ_FWXJ01000017.1"/>
</dbReference>
<dbReference type="Proteomes" id="UP000192708">
    <property type="component" value="Unassembled WGS sequence"/>
</dbReference>
<name>A0A1W2C046_9BURK</name>
<reference evidence="4 5" key="1">
    <citation type="submission" date="2017-04" db="EMBL/GenBank/DDBJ databases">
        <authorList>
            <person name="Afonso C.L."/>
            <person name="Miller P.J."/>
            <person name="Scott M.A."/>
            <person name="Spackman E."/>
            <person name="Goraichik I."/>
            <person name="Dimitrov K.M."/>
            <person name="Suarez D.L."/>
            <person name="Swayne D.E."/>
        </authorList>
    </citation>
    <scope>NUCLEOTIDE SEQUENCE [LARGE SCALE GENOMIC DNA]</scope>
    <source>
        <strain evidence="4 5">VK13</strain>
    </source>
</reference>
<evidence type="ECO:0000313" key="4">
    <source>
        <dbReference type="EMBL" id="SMC78520.1"/>
    </source>
</evidence>
<proteinExistence type="predicted"/>
<evidence type="ECO:0000256" key="1">
    <source>
        <dbReference type="SAM" id="Coils"/>
    </source>
</evidence>
<protein>
    <submittedName>
        <fullName evidence="4">Uncharacterized protein</fullName>
    </submittedName>
</protein>
<keyword evidence="3" id="KW-0812">Transmembrane</keyword>
<keyword evidence="3" id="KW-1133">Transmembrane helix</keyword>
<evidence type="ECO:0000256" key="2">
    <source>
        <dbReference type="SAM" id="MobiDB-lite"/>
    </source>
</evidence>
<dbReference type="EMBL" id="FWXJ01000017">
    <property type="protein sequence ID" value="SMC78520.1"/>
    <property type="molecule type" value="Genomic_DNA"/>
</dbReference>
<dbReference type="STRING" id="1938817.SAMN06296008_11744"/>
<dbReference type="AlphaFoldDB" id="A0A1W2C046"/>
<keyword evidence="3" id="KW-0472">Membrane</keyword>
<sequence>MFNRKITSESFDDSLDGFEDFLQDPLATRDLSNKSMTNEASTVDLETGEVLPTPNRTTAVNQKQKVERSTARAFNKVQLPQKEALTSNLSVFITIGASFFFSLMICVIGYFVYSTEFSKLSQEIVQTSAKVSVLDESMNRLQTVTSSNDETEEVFNQLENLSNELENLENALQNHLQSANKPATFQAPKKASPSDLLKNVSYLGFFGTPDQPIALITVKDEKKELKTGQLLIDSWQLTAIYPQHITLSHATGMIQNITRKKPLF</sequence>
<keyword evidence="1" id="KW-0175">Coiled coil</keyword>
<feature type="region of interest" description="Disordered" evidence="2">
    <location>
        <begin position="37"/>
        <end position="65"/>
    </location>
</feature>
<feature type="transmembrane region" description="Helical" evidence="3">
    <location>
        <begin position="89"/>
        <end position="113"/>
    </location>
</feature>
<organism evidence="4 5">
    <name type="scientific">Polynucleobacter kasalickyi</name>
    <dbReference type="NCBI Taxonomy" id="1938817"/>
    <lineage>
        <taxon>Bacteria</taxon>
        <taxon>Pseudomonadati</taxon>
        <taxon>Pseudomonadota</taxon>
        <taxon>Betaproteobacteria</taxon>
        <taxon>Burkholderiales</taxon>
        <taxon>Burkholderiaceae</taxon>
        <taxon>Polynucleobacter</taxon>
    </lineage>
</organism>
<dbReference type="OrthoDB" id="9836448at2"/>